<evidence type="ECO:0000256" key="1">
    <source>
        <dbReference type="SAM" id="Coils"/>
    </source>
</evidence>
<evidence type="ECO:0000313" key="4">
    <source>
        <dbReference type="Proteomes" id="UP000008311"/>
    </source>
</evidence>
<proteinExistence type="predicted"/>
<evidence type="ECO:0000256" key="2">
    <source>
        <dbReference type="SAM" id="Phobius"/>
    </source>
</evidence>
<name>B9SR66_RICCO</name>
<accession>B9SR66</accession>
<dbReference type="EMBL" id="EQ974094">
    <property type="protein sequence ID" value="EEF33902.1"/>
    <property type="molecule type" value="Genomic_DNA"/>
</dbReference>
<dbReference type="InParanoid" id="B9SR66"/>
<keyword evidence="1" id="KW-0175">Coiled coil</keyword>
<reference evidence="4" key="1">
    <citation type="journal article" date="2010" name="Nat. Biotechnol.">
        <title>Draft genome sequence of the oilseed species Ricinus communis.</title>
        <authorList>
            <person name="Chan A.P."/>
            <person name="Crabtree J."/>
            <person name="Zhao Q."/>
            <person name="Lorenzi H."/>
            <person name="Orvis J."/>
            <person name="Puiu D."/>
            <person name="Melake-Berhan A."/>
            <person name="Jones K.M."/>
            <person name="Redman J."/>
            <person name="Chen G."/>
            <person name="Cahoon E.B."/>
            <person name="Gedil M."/>
            <person name="Stanke M."/>
            <person name="Haas B.J."/>
            <person name="Wortman J.R."/>
            <person name="Fraser-Liggett C.M."/>
            <person name="Ravel J."/>
            <person name="Rabinowicz P.D."/>
        </authorList>
    </citation>
    <scope>NUCLEOTIDE SEQUENCE [LARGE SCALE GENOMIC DNA]</scope>
    <source>
        <strain evidence="4">cv. Hale</strain>
    </source>
</reference>
<organism evidence="3 4">
    <name type="scientific">Ricinus communis</name>
    <name type="common">Castor bean</name>
    <dbReference type="NCBI Taxonomy" id="3988"/>
    <lineage>
        <taxon>Eukaryota</taxon>
        <taxon>Viridiplantae</taxon>
        <taxon>Streptophyta</taxon>
        <taxon>Embryophyta</taxon>
        <taxon>Tracheophyta</taxon>
        <taxon>Spermatophyta</taxon>
        <taxon>Magnoliopsida</taxon>
        <taxon>eudicotyledons</taxon>
        <taxon>Gunneridae</taxon>
        <taxon>Pentapetalae</taxon>
        <taxon>rosids</taxon>
        <taxon>fabids</taxon>
        <taxon>Malpighiales</taxon>
        <taxon>Euphorbiaceae</taxon>
        <taxon>Acalyphoideae</taxon>
        <taxon>Acalypheae</taxon>
        <taxon>Ricinus</taxon>
    </lineage>
</organism>
<evidence type="ECO:0000313" key="3">
    <source>
        <dbReference type="EMBL" id="EEF33902.1"/>
    </source>
</evidence>
<keyword evidence="4" id="KW-1185">Reference proteome</keyword>
<keyword evidence="2" id="KW-0472">Membrane</keyword>
<dbReference type="Proteomes" id="UP000008311">
    <property type="component" value="Unassembled WGS sequence"/>
</dbReference>
<gene>
    <name evidence="3" type="ORF">RCOM_1182730</name>
</gene>
<feature type="coiled-coil region" evidence="1">
    <location>
        <begin position="30"/>
        <end position="57"/>
    </location>
</feature>
<keyword evidence="2" id="KW-1133">Transmembrane helix</keyword>
<dbReference type="AlphaFoldDB" id="B9SR66"/>
<protein>
    <submittedName>
        <fullName evidence="3">Uncharacterized protein</fullName>
    </submittedName>
</protein>
<sequence length="126" mass="14465">MVTRPSEQDQLRYMTQGTHACIKEKLTPILRQNFEDFKEYALNIEELEQKKGSFKRNTTDNSRTKEVNVSYWGKPYSSTTEILSISNTSLTAPQPRPRVAQMGDTMLLHFAIITGWQGIILIITKV</sequence>
<keyword evidence="2" id="KW-0812">Transmembrane</keyword>
<feature type="transmembrane region" description="Helical" evidence="2">
    <location>
        <begin position="106"/>
        <end position="124"/>
    </location>
</feature>